<evidence type="ECO:0000256" key="3">
    <source>
        <dbReference type="ARBA" id="ARBA00022917"/>
    </source>
</evidence>
<evidence type="ECO:0000259" key="5">
    <source>
        <dbReference type="SMART" id="SM00838"/>
    </source>
</evidence>
<evidence type="ECO:0000256" key="2">
    <source>
        <dbReference type="ARBA" id="ARBA00022768"/>
    </source>
</evidence>
<evidence type="ECO:0000256" key="1">
    <source>
        <dbReference type="ARBA" id="ARBA00022741"/>
    </source>
</evidence>
<dbReference type="CDD" id="cd03713">
    <property type="entry name" value="EFG_mtEFG_C"/>
    <property type="match status" value="1"/>
</dbReference>
<sequence length="120" mass="13011">KIAGSMAFKKAMQEAKPVLLEPIASVAVQVPDDQMGDIIGDLNSKRARIQGMEPGGDGTSVVRAQVPMAEMLRYASDLRSITGGRGTFEMEFSHYDEVPAHIADRVIAEAKKQKEAVESH</sequence>
<dbReference type="InterPro" id="IPR035649">
    <property type="entry name" value="EFG_V"/>
</dbReference>
<dbReference type="AlphaFoldDB" id="A0A537JDD7"/>
<dbReference type="InterPro" id="IPR014721">
    <property type="entry name" value="Ribsml_uS5_D2-typ_fold_subgr"/>
</dbReference>
<dbReference type="GO" id="GO:0032790">
    <property type="term" value="P:ribosome disassembly"/>
    <property type="evidence" value="ECO:0007669"/>
    <property type="project" value="TreeGrafter"/>
</dbReference>
<dbReference type="EMBL" id="VBAO01000184">
    <property type="protein sequence ID" value="TMI81096.1"/>
    <property type="molecule type" value="Genomic_DNA"/>
</dbReference>
<dbReference type="InterPro" id="IPR035647">
    <property type="entry name" value="EFG_III/V"/>
</dbReference>
<dbReference type="FunFam" id="3.30.70.240:FF:000001">
    <property type="entry name" value="Elongation factor G"/>
    <property type="match status" value="1"/>
</dbReference>
<dbReference type="PANTHER" id="PTHR43261:SF1">
    <property type="entry name" value="RIBOSOME-RELEASING FACTOR 2, MITOCHONDRIAL"/>
    <property type="match status" value="1"/>
</dbReference>
<dbReference type="InterPro" id="IPR000640">
    <property type="entry name" value="EFG_V-like"/>
</dbReference>
<keyword evidence="2 6" id="KW-0251">Elongation factor</keyword>
<keyword evidence="3" id="KW-0648">Protein biosynthesis</keyword>
<evidence type="ECO:0000313" key="7">
    <source>
        <dbReference type="Proteomes" id="UP000320048"/>
    </source>
</evidence>
<gene>
    <name evidence="6" type="primary">fusA</name>
    <name evidence="6" type="ORF">E6H04_07460</name>
</gene>
<evidence type="ECO:0000313" key="6">
    <source>
        <dbReference type="EMBL" id="TMI81096.1"/>
    </source>
</evidence>
<dbReference type="PANTHER" id="PTHR43261">
    <property type="entry name" value="TRANSLATION ELONGATION FACTOR G-RELATED"/>
    <property type="match status" value="1"/>
</dbReference>
<evidence type="ECO:0000256" key="4">
    <source>
        <dbReference type="ARBA" id="ARBA00023134"/>
    </source>
</evidence>
<keyword evidence="1" id="KW-0547">Nucleotide-binding</keyword>
<dbReference type="SUPFAM" id="SSF54980">
    <property type="entry name" value="EF-G C-terminal domain-like"/>
    <property type="match status" value="1"/>
</dbReference>
<organism evidence="6 7">
    <name type="scientific">Candidatus Segetimicrobium genomatis</name>
    <dbReference type="NCBI Taxonomy" id="2569760"/>
    <lineage>
        <taxon>Bacteria</taxon>
        <taxon>Bacillati</taxon>
        <taxon>Candidatus Sysuimicrobiota</taxon>
        <taxon>Candidatus Sysuimicrobiia</taxon>
        <taxon>Candidatus Sysuimicrobiales</taxon>
        <taxon>Candidatus Segetimicrobiaceae</taxon>
        <taxon>Candidatus Segetimicrobium</taxon>
    </lineage>
</organism>
<dbReference type="Gene3D" id="3.30.230.10">
    <property type="match status" value="1"/>
</dbReference>
<feature type="non-terminal residue" evidence="6">
    <location>
        <position position="1"/>
    </location>
</feature>
<dbReference type="Proteomes" id="UP000320048">
    <property type="component" value="Unassembled WGS sequence"/>
</dbReference>
<feature type="domain" description="Elongation factor EFG" evidence="5">
    <location>
        <begin position="18"/>
        <end position="106"/>
    </location>
</feature>
<dbReference type="GO" id="GO:0005525">
    <property type="term" value="F:GTP binding"/>
    <property type="evidence" value="ECO:0007669"/>
    <property type="project" value="UniProtKB-KW"/>
</dbReference>
<accession>A0A537JDD7</accession>
<protein>
    <submittedName>
        <fullName evidence="6">Elongation factor G</fullName>
    </submittedName>
</protein>
<dbReference type="SMART" id="SM00838">
    <property type="entry name" value="EFG_C"/>
    <property type="match status" value="1"/>
</dbReference>
<dbReference type="GO" id="GO:0003746">
    <property type="term" value="F:translation elongation factor activity"/>
    <property type="evidence" value="ECO:0007669"/>
    <property type="project" value="UniProtKB-KW"/>
</dbReference>
<keyword evidence="4" id="KW-0342">GTP-binding</keyword>
<reference evidence="6 7" key="1">
    <citation type="journal article" date="2019" name="Nat. Microbiol.">
        <title>Mediterranean grassland soil C-N compound turnover is dependent on rainfall and depth, and is mediated by genomically divergent microorganisms.</title>
        <authorList>
            <person name="Diamond S."/>
            <person name="Andeer P.F."/>
            <person name="Li Z."/>
            <person name="Crits-Christoph A."/>
            <person name="Burstein D."/>
            <person name="Anantharaman K."/>
            <person name="Lane K.R."/>
            <person name="Thomas B.C."/>
            <person name="Pan C."/>
            <person name="Northen T.R."/>
            <person name="Banfield J.F."/>
        </authorList>
    </citation>
    <scope>NUCLEOTIDE SEQUENCE [LARGE SCALE GENOMIC DNA]</scope>
    <source>
        <strain evidence="6">NP_7</strain>
    </source>
</reference>
<name>A0A537JDD7_9BACT</name>
<dbReference type="Gene3D" id="3.30.70.240">
    <property type="match status" value="1"/>
</dbReference>
<proteinExistence type="predicted"/>
<dbReference type="Pfam" id="PF00679">
    <property type="entry name" value="EFG_C"/>
    <property type="match status" value="1"/>
</dbReference>
<comment type="caution">
    <text evidence="6">The sequence shown here is derived from an EMBL/GenBank/DDBJ whole genome shotgun (WGS) entry which is preliminary data.</text>
</comment>